<dbReference type="PANTHER" id="PTHR30346:SF29">
    <property type="entry name" value="LYSR SUBSTRATE-BINDING"/>
    <property type="match status" value="1"/>
</dbReference>
<keyword evidence="7" id="KW-1185">Reference proteome</keyword>
<keyword evidence="2" id="KW-0805">Transcription regulation</keyword>
<gene>
    <name evidence="6" type="ORF">GCM10011519_08490</name>
</gene>
<dbReference type="RefSeq" id="WP_188778522.1">
    <property type="nucleotide sequence ID" value="NZ_BMKQ01000001.1"/>
</dbReference>
<keyword evidence="4" id="KW-0804">Transcription</keyword>
<name>A0A917BFZ0_9ACTN</name>
<evidence type="ECO:0000256" key="2">
    <source>
        <dbReference type="ARBA" id="ARBA00023015"/>
    </source>
</evidence>
<proteinExistence type="inferred from homology"/>
<organism evidence="6 7">
    <name type="scientific">Marmoricola endophyticus</name>
    <dbReference type="NCBI Taxonomy" id="2040280"/>
    <lineage>
        <taxon>Bacteria</taxon>
        <taxon>Bacillati</taxon>
        <taxon>Actinomycetota</taxon>
        <taxon>Actinomycetes</taxon>
        <taxon>Propionibacteriales</taxon>
        <taxon>Nocardioidaceae</taxon>
        <taxon>Marmoricola</taxon>
    </lineage>
</organism>
<evidence type="ECO:0000313" key="6">
    <source>
        <dbReference type="EMBL" id="GGF37275.1"/>
    </source>
</evidence>
<comment type="caution">
    <text evidence="6">The sequence shown here is derived from an EMBL/GenBank/DDBJ whole genome shotgun (WGS) entry which is preliminary data.</text>
</comment>
<dbReference type="Pfam" id="PF00126">
    <property type="entry name" value="HTH_1"/>
    <property type="match status" value="1"/>
</dbReference>
<dbReference type="Proteomes" id="UP000649179">
    <property type="component" value="Unassembled WGS sequence"/>
</dbReference>
<reference evidence="6" key="1">
    <citation type="journal article" date="2014" name="Int. J. Syst. Evol. Microbiol.">
        <title>Complete genome sequence of Corynebacterium casei LMG S-19264T (=DSM 44701T), isolated from a smear-ripened cheese.</title>
        <authorList>
            <consortium name="US DOE Joint Genome Institute (JGI-PGF)"/>
            <person name="Walter F."/>
            <person name="Albersmeier A."/>
            <person name="Kalinowski J."/>
            <person name="Ruckert C."/>
        </authorList>
    </citation>
    <scope>NUCLEOTIDE SEQUENCE</scope>
    <source>
        <strain evidence="6">CGMCC 1.16067</strain>
    </source>
</reference>
<evidence type="ECO:0000256" key="4">
    <source>
        <dbReference type="ARBA" id="ARBA00023163"/>
    </source>
</evidence>
<evidence type="ECO:0000313" key="7">
    <source>
        <dbReference type="Proteomes" id="UP000649179"/>
    </source>
</evidence>
<dbReference type="InterPro" id="IPR005119">
    <property type="entry name" value="LysR_subst-bd"/>
</dbReference>
<dbReference type="Pfam" id="PF03466">
    <property type="entry name" value="LysR_substrate"/>
    <property type="match status" value="1"/>
</dbReference>
<evidence type="ECO:0000256" key="1">
    <source>
        <dbReference type="ARBA" id="ARBA00009437"/>
    </source>
</evidence>
<dbReference type="InterPro" id="IPR036388">
    <property type="entry name" value="WH-like_DNA-bd_sf"/>
</dbReference>
<dbReference type="GO" id="GO:0032993">
    <property type="term" value="C:protein-DNA complex"/>
    <property type="evidence" value="ECO:0007669"/>
    <property type="project" value="TreeGrafter"/>
</dbReference>
<protein>
    <submittedName>
        <fullName evidence="6">LysR family transcriptional regulator</fullName>
    </submittedName>
</protein>
<dbReference type="SUPFAM" id="SSF46785">
    <property type="entry name" value="Winged helix' DNA-binding domain"/>
    <property type="match status" value="1"/>
</dbReference>
<dbReference type="GO" id="GO:0003700">
    <property type="term" value="F:DNA-binding transcription factor activity"/>
    <property type="evidence" value="ECO:0007669"/>
    <property type="project" value="InterPro"/>
</dbReference>
<dbReference type="PROSITE" id="PS50931">
    <property type="entry name" value="HTH_LYSR"/>
    <property type="match status" value="1"/>
</dbReference>
<evidence type="ECO:0000259" key="5">
    <source>
        <dbReference type="PROSITE" id="PS50931"/>
    </source>
</evidence>
<feature type="domain" description="HTH lysR-type" evidence="5">
    <location>
        <begin position="1"/>
        <end position="60"/>
    </location>
</feature>
<dbReference type="PANTHER" id="PTHR30346">
    <property type="entry name" value="TRANSCRIPTIONAL DUAL REGULATOR HCAR-RELATED"/>
    <property type="match status" value="1"/>
</dbReference>
<dbReference type="SUPFAM" id="SSF53850">
    <property type="entry name" value="Periplasmic binding protein-like II"/>
    <property type="match status" value="1"/>
</dbReference>
<comment type="similarity">
    <text evidence="1">Belongs to the LysR transcriptional regulatory family.</text>
</comment>
<dbReference type="InterPro" id="IPR036390">
    <property type="entry name" value="WH_DNA-bd_sf"/>
</dbReference>
<dbReference type="EMBL" id="BMKQ01000001">
    <property type="protein sequence ID" value="GGF37275.1"/>
    <property type="molecule type" value="Genomic_DNA"/>
</dbReference>
<dbReference type="Gene3D" id="3.40.190.10">
    <property type="entry name" value="Periplasmic binding protein-like II"/>
    <property type="match status" value="2"/>
</dbReference>
<dbReference type="Gene3D" id="1.10.10.10">
    <property type="entry name" value="Winged helix-like DNA-binding domain superfamily/Winged helix DNA-binding domain"/>
    <property type="match status" value="1"/>
</dbReference>
<keyword evidence="3" id="KW-0238">DNA-binding</keyword>
<dbReference type="InterPro" id="IPR000847">
    <property type="entry name" value="LysR_HTH_N"/>
</dbReference>
<dbReference type="GO" id="GO:0003677">
    <property type="term" value="F:DNA binding"/>
    <property type="evidence" value="ECO:0007669"/>
    <property type="project" value="UniProtKB-KW"/>
</dbReference>
<evidence type="ECO:0000256" key="3">
    <source>
        <dbReference type="ARBA" id="ARBA00023125"/>
    </source>
</evidence>
<dbReference type="AlphaFoldDB" id="A0A917BFZ0"/>
<reference evidence="6" key="2">
    <citation type="submission" date="2020-09" db="EMBL/GenBank/DDBJ databases">
        <authorList>
            <person name="Sun Q."/>
            <person name="Zhou Y."/>
        </authorList>
    </citation>
    <scope>NUCLEOTIDE SEQUENCE</scope>
    <source>
        <strain evidence="6">CGMCC 1.16067</strain>
    </source>
</reference>
<accession>A0A917BFZ0</accession>
<sequence length="305" mass="31898">MSLHPGRLTTLLAVHRYGGVLAAADESGVTASAISQQMSKLEAEVGTPVLDRQPGGAVLTPAGRILADAAERIEAELIDAERALAVLHGELSGVVSIGAFQSFHQAVLVPLVEQLSTTMPGIELVLRDVAAEQGMRELRAGSLDLLMLEADSPAGLTAPRGTHDVAVLDERWLVALPVAAPTPTKVDDLAGQTWLGADREAAAWAATERVLSAFDRRPRVKHLYNNSDVAISMVEGGLGVALLPSLVLAGGLQVDGVRIASLTGLGSRRVVARHRSTRAEPRREVVAVLDEVVAAAQALDLGVDG</sequence>